<dbReference type="Pfam" id="PF13041">
    <property type="entry name" value="PPR_2"/>
    <property type="match status" value="2"/>
</dbReference>
<feature type="repeat" description="PPR" evidence="3">
    <location>
        <begin position="279"/>
        <end position="313"/>
    </location>
</feature>
<dbReference type="PANTHER" id="PTHR47447:SF23">
    <property type="entry name" value="PENTACOTRIPEPTIDE-REPEAT REGION OF PRORP DOMAIN-CONTAINING PROTEIN"/>
    <property type="match status" value="1"/>
</dbReference>
<organism evidence="4 5">
    <name type="scientific">Lupinus luteus</name>
    <name type="common">European yellow lupine</name>
    <dbReference type="NCBI Taxonomy" id="3873"/>
    <lineage>
        <taxon>Eukaryota</taxon>
        <taxon>Viridiplantae</taxon>
        <taxon>Streptophyta</taxon>
        <taxon>Embryophyta</taxon>
        <taxon>Tracheophyta</taxon>
        <taxon>Spermatophyta</taxon>
        <taxon>Magnoliopsida</taxon>
        <taxon>eudicotyledons</taxon>
        <taxon>Gunneridae</taxon>
        <taxon>Pentapetalae</taxon>
        <taxon>rosids</taxon>
        <taxon>fabids</taxon>
        <taxon>Fabales</taxon>
        <taxon>Fabaceae</taxon>
        <taxon>Papilionoideae</taxon>
        <taxon>50 kb inversion clade</taxon>
        <taxon>genistoids sensu lato</taxon>
        <taxon>core genistoids</taxon>
        <taxon>Genisteae</taxon>
        <taxon>Lupinus</taxon>
    </lineage>
</organism>
<sequence>MRCLISNVNGVRPFHPLTSFFIHFQTLISSISKHTPCINFHSSSSSNSTSQNLTPLDNETVRETLVSFNNDWKRALEFFNWVEETQSNFHHSTDTFNYMLDILGKCFEFSLCWNLIHRMKQNPYSFPDHTTFRVMFKRYVSAHEVNEAIDTFQRLEEFNLKDHTSFCNLIDSLCEYKHVIEAQELIFGENKILGFDQSLIFGENKITGVDQNSIFGENKNLGVDQNSIFGENKNLGVDGIENSDTKICNMILRGWYKLGWWSKCREFWDEMDRRGVHKSLYSYSIYMDIMCKSGKPWKAVKLYKEVKNKGIKLDVVVYNIVIKAIGLSQGVDSSIGVYREMKELGLKPTIVTYNTIIRLLCDGYRYKEALALLHKMRKDGCHPNVASYHCFFACLEKPKEILEMFDRMVESGVRPTTDTCVMLMKKFGRWGFLRLVFLVWNRMEKLGCSPDASAYNTLIDALVEKGLIDMARKYDEEMLAKGLAAKPRKELGTKLVEQDCADEYK</sequence>
<comment type="similarity">
    <text evidence="1">Belongs to the PPR family. P subfamily.</text>
</comment>
<feature type="repeat" description="PPR" evidence="3">
    <location>
        <begin position="349"/>
        <end position="383"/>
    </location>
</feature>
<dbReference type="PANTHER" id="PTHR47447">
    <property type="entry name" value="OS03G0856100 PROTEIN"/>
    <property type="match status" value="1"/>
</dbReference>
<proteinExistence type="inferred from homology"/>
<dbReference type="Pfam" id="PF13812">
    <property type="entry name" value="PPR_3"/>
    <property type="match status" value="1"/>
</dbReference>
<reference evidence="4 5" key="1">
    <citation type="submission" date="2024-03" db="EMBL/GenBank/DDBJ databases">
        <authorList>
            <person name="Martinez-Hernandez J."/>
        </authorList>
    </citation>
    <scope>NUCLEOTIDE SEQUENCE [LARGE SCALE GENOMIC DNA]</scope>
</reference>
<evidence type="ECO:0000313" key="4">
    <source>
        <dbReference type="EMBL" id="CAL0324172.1"/>
    </source>
</evidence>
<name>A0AAV1XRL9_LUPLU</name>
<evidence type="ECO:0008006" key="6">
    <source>
        <dbReference type="Google" id="ProtNLM"/>
    </source>
</evidence>
<dbReference type="EMBL" id="CAXHTB010000017">
    <property type="protein sequence ID" value="CAL0324172.1"/>
    <property type="molecule type" value="Genomic_DNA"/>
</dbReference>
<feature type="repeat" description="PPR" evidence="3">
    <location>
        <begin position="314"/>
        <end position="348"/>
    </location>
</feature>
<feature type="repeat" description="PPR" evidence="3">
    <location>
        <begin position="451"/>
        <end position="485"/>
    </location>
</feature>
<dbReference type="Gene3D" id="1.25.40.10">
    <property type="entry name" value="Tetratricopeptide repeat domain"/>
    <property type="match status" value="3"/>
</dbReference>
<evidence type="ECO:0000256" key="1">
    <source>
        <dbReference type="ARBA" id="ARBA00007626"/>
    </source>
</evidence>
<dbReference type="InterPro" id="IPR011990">
    <property type="entry name" value="TPR-like_helical_dom_sf"/>
</dbReference>
<accession>A0AAV1XRL9</accession>
<evidence type="ECO:0000256" key="3">
    <source>
        <dbReference type="PROSITE-ProRule" id="PRU00708"/>
    </source>
</evidence>
<dbReference type="PROSITE" id="PS51375">
    <property type="entry name" value="PPR"/>
    <property type="match status" value="5"/>
</dbReference>
<dbReference type="NCBIfam" id="TIGR00756">
    <property type="entry name" value="PPR"/>
    <property type="match status" value="5"/>
</dbReference>
<evidence type="ECO:0000313" key="5">
    <source>
        <dbReference type="Proteomes" id="UP001497480"/>
    </source>
</evidence>
<dbReference type="AlphaFoldDB" id="A0AAV1XRL9"/>
<evidence type="ECO:0000256" key="2">
    <source>
        <dbReference type="ARBA" id="ARBA00022737"/>
    </source>
</evidence>
<dbReference type="Pfam" id="PF01535">
    <property type="entry name" value="PPR"/>
    <property type="match status" value="1"/>
</dbReference>
<dbReference type="InterPro" id="IPR002885">
    <property type="entry name" value="PPR_rpt"/>
</dbReference>
<comment type="caution">
    <text evidence="4">The sequence shown here is derived from an EMBL/GenBank/DDBJ whole genome shotgun (WGS) entry which is preliminary data.</text>
</comment>
<gene>
    <name evidence="4" type="ORF">LLUT_LOCUS25232</name>
</gene>
<feature type="repeat" description="PPR" evidence="3">
    <location>
        <begin position="244"/>
        <end position="278"/>
    </location>
</feature>
<keyword evidence="2" id="KW-0677">Repeat</keyword>
<keyword evidence="5" id="KW-1185">Reference proteome</keyword>
<dbReference type="Proteomes" id="UP001497480">
    <property type="component" value="Unassembled WGS sequence"/>
</dbReference>
<protein>
    <recommendedName>
        <fullName evidence="6">Pentatricopeptide repeat-containing protein</fullName>
    </recommendedName>
</protein>